<proteinExistence type="inferred from homology"/>
<dbReference type="InterPro" id="IPR002898">
    <property type="entry name" value="MotA_ExbB_proton_chnl"/>
</dbReference>
<keyword evidence="3 7" id="KW-0812">Transmembrane</keyword>
<comment type="similarity">
    <text evidence="6">Belongs to the exbB/tolQ family.</text>
</comment>
<protein>
    <submittedName>
        <fullName evidence="9">Mota/tolq/exbb proton channel</fullName>
    </submittedName>
</protein>
<evidence type="ECO:0000256" key="5">
    <source>
        <dbReference type="ARBA" id="ARBA00023136"/>
    </source>
</evidence>
<accession>A0A4U8YTC7</accession>
<keyword evidence="2" id="KW-1003">Cell membrane</keyword>
<evidence type="ECO:0000256" key="3">
    <source>
        <dbReference type="ARBA" id="ARBA00022692"/>
    </source>
</evidence>
<keyword evidence="6" id="KW-0653">Protein transport</keyword>
<evidence type="ECO:0000313" key="10">
    <source>
        <dbReference type="Proteomes" id="UP000507962"/>
    </source>
</evidence>
<evidence type="ECO:0000256" key="1">
    <source>
        <dbReference type="ARBA" id="ARBA00004651"/>
    </source>
</evidence>
<organism evidence="9 10">
    <name type="scientific">Desulfoluna butyratoxydans</name>
    <dbReference type="NCBI Taxonomy" id="231438"/>
    <lineage>
        <taxon>Bacteria</taxon>
        <taxon>Pseudomonadati</taxon>
        <taxon>Thermodesulfobacteriota</taxon>
        <taxon>Desulfobacteria</taxon>
        <taxon>Desulfobacterales</taxon>
        <taxon>Desulfolunaceae</taxon>
        <taxon>Desulfoluna</taxon>
    </lineage>
</organism>
<feature type="transmembrane region" description="Helical" evidence="7">
    <location>
        <begin position="118"/>
        <end position="137"/>
    </location>
</feature>
<evidence type="ECO:0000313" key="9">
    <source>
        <dbReference type="EMBL" id="VFQ46629.1"/>
    </source>
</evidence>
<dbReference type="Proteomes" id="UP000507962">
    <property type="component" value="Unassembled WGS sequence"/>
</dbReference>
<reference evidence="9 10" key="1">
    <citation type="submission" date="2019-03" db="EMBL/GenBank/DDBJ databases">
        <authorList>
            <person name="Nijsse B."/>
        </authorList>
    </citation>
    <scope>NUCLEOTIDE SEQUENCE [LARGE SCALE GENOMIC DNA]</scope>
    <source>
        <strain evidence="9">Desulfoluna butyratoxydans MSL71</strain>
    </source>
</reference>
<evidence type="ECO:0000259" key="8">
    <source>
        <dbReference type="Pfam" id="PF01618"/>
    </source>
</evidence>
<evidence type="ECO:0000256" key="6">
    <source>
        <dbReference type="RuleBase" id="RU004057"/>
    </source>
</evidence>
<comment type="subcellular location">
    <subcellularLocation>
        <location evidence="1">Cell membrane</location>
        <topology evidence="1">Multi-pass membrane protein</topology>
    </subcellularLocation>
    <subcellularLocation>
        <location evidence="6">Membrane</location>
        <topology evidence="6">Multi-pass membrane protein</topology>
    </subcellularLocation>
</comment>
<feature type="domain" description="MotA/TolQ/ExbB proton channel" evidence="8">
    <location>
        <begin position="66"/>
        <end position="174"/>
    </location>
</feature>
<dbReference type="GO" id="GO:0005886">
    <property type="term" value="C:plasma membrane"/>
    <property type="evidence" value="ECO:0007669"/>
    <property type="project" value="UniProtKB-SubCell"/>
</dbReference>
<gene>
    <name evidence="9" type="ORF">MSL71_42990</name>
</gene>
<keyword evidence="4 7" id="KW-1133">Transmembrane helix</keyword>
<dbReference type="RefSeq" id="WP_180144765.1">
    <property type="nucleotide sequence ID" value="NZ_CAADHO010000010.1"/>
</dbReference>
<evidence type="ECO:0000256" key="4">
    <source>
        <dbReference type="ARBA" id="ARBA00022989"/>
    </source>
</evidence>
<dbReference type="GO" id="GO:0015031">
    <property type="term" value="P:protein transport"/>
    <property type="evidence" value="ECO:0007669"/>
    <property type="project" value="UniProtKB-KW"/>
</dbReference>
<keyword evidence="6" id="KW-0813">Transport</keyword>
<keyword evidence="5 7" id="KW-0472">Membrane</keyword>
<evidence type="ECO:0000256" key="2">
    <source>
        <dbReference type="ARBA" id="ARBA00022475"/>
    </source>
</evidence>
<name>A0A4U8YTC7_9BACT</name>
<feature type="transmembrane region" description="Helical" evidence="7">
    <location>
        <begin position="22"/>
        <end position="42"/>
    </location>
</feature>
<feature type="transmembrane region" description="Helical" evidence="7">
    <location>
        <begin position="149"/>
        <end position="170"/>
    </location>
</feature>
<dbReference type="Pfam" id="PF01618">
    <property type="entry name" value="MotA_ExbB"/>
    <property type="match status" value="1"/>
</dbReference>
<sequence length="213" mass="23533">MEFIVHIFKLYPNLISDLVQGVVYIGSTLLFLNALWLIVLAYRHARLVKESELMALAADPATLDDPLMTAAVKTLRSAHDEHKTTAYPVSFLIDATHQMMENTYHTRYINKITMITNLLPPMGFIGTIFGMIMIFLAKGDPNSDLNTTGLGVALFTTLIALTCFVILEVFKKSLINLATSRIERALGYHQSICEMTAPVTEDVPLAADAATTP</sequence>
<evidence type="ECO:0000256" key="7">
    <source>
        <dbReference type="SAM" id="Phobius"/>
    </source>
</evidence>
<dbReference type="EMBL" id="CAADHO010000010">
    <property type="protein sequence ID" value="VFQ46629.1"/>
    <property type="molecule type" value="Genomic_DNA"/>
</dbReference>
<dbReference type="AlphaFoldDB" id="A0A4U8YTC7"/>
<keyword evidence="10" id="KW-1185">Reference proteome</keyword>